<dbReference type="Proteomes" id="UP000566819">
    <property type="component" value="Unassembled WGS sequence"/>
</dbReference>
<comment type="caution">
    <text evidence="1">The sequence shown here is derived from an EMBL/GenBank/DDBJ whole genome shotgun (WGS) entry which is preliminary data.</text>
</comment>
<name>A0A8H4QSM6_9HELO</name>
<dbReference type="EMBL" id="JAAMPI010002246">
    <property type="protein sequence ID" value="KAF4616224.1"/>
    <property type="molecule type" value="Genomic_DNA"/>
</dbReference>
<keyword evidence="2" id="KW-1185">Reference proteome</keyword>
<reference evidence="1 2" key="1">
    <citation type="submission" date="2020-03" db="EMBL/GenBank/DDBJ databases">
        <title>Draft Genome Sequence of Cudoniella acicularis.</title>
        <authorList>
            <person name="Buettner E."/>
            <person name="Kellner H."/>
        </authorList>
    </citation>
    <scope>NUCLEOTIDE SEQUENCE [LARGE SCALE GENOMIC DNA]</scope>
    <source>
        <strain evidence="1 2">DSM 108380</strain>
    </source>
</reference>
<organism evidence="1 2">
    <name type="scientific">Cudoniella acicularis</name>
    <dbReference type="NCBI Taxonomy" id="354080"/>
    <lineage>
        <taxon>Eukaryota</taxon>
        <taxon>Fungi</taxon>
        <taxon>Dikarya</taxon>
        <taxon>Ascomycota</taxon>
        <taxon>Pezizomycotina</taxon>
        <taxon>Leotiomycetes</taxon>
        <taxon>Helotiales</taxon>
        <taxon>Tricladiaceae</taxon>
        <taxon>Cudoniella</taxon>
    </lineage>
</organism>
<sequence length="248" mass="26041">MTITVDDPLTLPPAPVNTEGTAEAEAVVLAEVVAATTPAFPLALTGTGLTSTFFTLTIRLGTPTPVPEGRGMISVVTEPILAGQFEVVDKTALEDETAPPCAEVDDGALVEPLCVEVGRTDEVAETLLEGICVEDGALLVVVVFENGGVSVGKLDEEALELDSASLILLDETTLAEVVAELEGLLDGVPLIETLLETLLDEITLLGGLEELEPDETLLDEITLLGELDGPTVLEELTALELTKHCWMK</sequence>
<protein>
    <submittedName>
        <fullName evidence="1">Uncharacterized protein</fullName>
    </submittedName>
</protein>
<evidence type="ECO:0000313" key="2">
    <source>
        <dbReference type="Proteomes" id="UP000566819"/>
    </source>
</evidence>
<dbReference type="AlphaFoldDB" id="A0A8H4QSM6"/>
<gene>
    <name evidence="1" type="ORF">G7Y89_g15182</name>
</gene>
<accession>A0A8H4QSM6</accession>
<proteinExistence type="predicted"/>
<evidence type="ECO:0000313" key="1">
    <source>
        <dbReference type="EMBL" id="KAF4616224.1"/>
    </source>
</evidence>